<dbReference type="AlphaFoldDB" id="A0AAV7X7A5"/>
<feature type="signal peptide" evidence="8">
    <location>
        <begin position="1"/>
        <end position="18"/>
    </location>
</feature>
<keyword evidence="5" id="KW-0378">Hydrolase</keyword>
<evidence type="ECO:0000256" key="4">
    <source>
        <dbReference type="ARBA" id="ARBA00022729"/>
    </source>
</evidence>
<dbReference type="Proteomes" id="UP001075354">
    <property type="component" value="Chromosome 14"/>
</dbReference>
<dbReference type="CDD" id="cd07061">
    <property type="entry name" value="HP_HAP_like"/>
    <property type="match status" value="1"/>
</dbReference>
<keyword evidence="4 8" id="KW-0732">Signal</keyword>
<evidence type="ECO:0000256" key="3">
    <source>
        <dbReference type="ARBA" id="ARBA00012646"/>
    </source>
</evidence>
<accession>A0AAV7X7A5</accession>
<protein>
    <recommendedName>
        <fullName evidence="3">acid phosphatase</fullName>
        <ecNumber evidence="3">3.1.3.2</ecNumber>
    </recommendedName>
</protein>
<evidence type="ECO:0000256" key="8">
    <source>
        <dbReference type="SAM" id="SignalP"/>
    </source>
</evidence>
<name>A0AAV7X7A5_9NEOP</name>
<keyword evidence="6" id="KW-1015">Disulfide bond</keyword>
<dbReference type="InterPro" id="IPR029033">
    <property type="entry name" value="His_PPase_superfam"/>
</dbReference>
<comment type="catalytic activity">
    <reaction evidence="1">
        <text>a phosphate monoester + H2O = an alcohol + phosphate</text>
        <dbReference type="Rhea" id="RHEA:15017"/>
        <dbReference type="ChEBI" id="CHEBI:15377"/>
        <dbReference type="ChEBI" id="CHEBI:30879"/>
        <dbReference type="ChEBI" id="CHEBI:43474"/>
        <dbReference type="ChEBI" id="CHEBI:67140"/>
        <dbReference type="EC" id="3.1.3.2"/>
    </reaction>
</comment>
<evidence type="ECO:0000313" key="9">
    <source>
        <dbReference type="EMBL" id="KAJ1520437.1"/>
    </source>
</evidence>
<keyword evidence="10" id="KW-1185">Reference proteome</keyword>
<dbReference type="EMBL" id="JAPTSV010000014">
    <property type="protein sequence ID" value="KAJ1520437.1"/>
    <property type="molecule type" value="Genomic_DNA"/>
</dbReference>
<dbReference type="InterPro" id="IPR050645">
    <property type="entry name" value="Histidine_acid_phosphatase"/>
</dbReference>
<sequence>MTTALCFMLLAALGPAVAGPLPPGGAAPADGTAPDTTLVHVQALFRHGARTPTNPYPSDPYYNNTYMPYGLGHLTKHGRQMEYELGQYLRERYVGGPDGAAPSSGTALLAEEYSTGAVLVNTSAVERTQESVAAFFAGLWPPGESQAWSTDGSRLGHLWVPIPYHIIPADEDRAIAGTALCPSRDLETLRVYKDPALLKAAVDALGGTETFEYTKKHAGITDQQIAVLQLAALYSALACQEDLNMTLPEWPRPVYPEPLRTVYHLFLTTYSYNLQLRQQNFGDLTTGILSAARQPEAHPKLLVYSAHDSTITAAITIFQLEPQDAAGMGIPEFSACLLFELHRDASGALGLQFFYRREAGGPLVRMIPKGCGPFCPLGVLQSILEDAGELPIGRYKCDVPLTTEIKID</sequence>
<dbReference type="PANTHER" id="PTHR11567:SF211">
    <property type="entry name" value="PROSTATIC ACID PHOSPHATASE"/>
    <property type="match status" value="1"/>
</dbReference>
<organism evidence="9 10">
    <name type="scientific">Megalurothrips usitatus</name>
    <name type="common">bean blossom thrips</name>
    <dbReference type="NCBI Taxonomy" id="439358"/>
    <lineage>
        <taxon>Eukaryota</taxon>
        <taxon>Metazoa</taxon>
        <taxon>Ecdysozoa</taxon>
        <taxon>Arthropoda</taxon>
        <taxon>Hexapoda</taxon>
        <taxon>Insecta</taxon>
        <taxon>Pterygota</taxon>
        <taxon>Neoptera</taxon>
        <taxon>Paraneoptera</taxon>
        <taxon>Thysanoptera</taxon>
        <taxon>Terebrantia</taxon>
        <taxon>Thripoidea</taxon>
        <taxon>Thripidae</taxon>
        <taxon>Megalurothrips</taxon>
    </lineage>
</organism>
<dbReference type="Pfam" id="PF00328">
    <property type="entry name" value="His_Phos_2"/>
    <property type="match status" value="2"/>
</dbReference>
<proteinExistence type="inferred from homology"/>
<dbReference type="SUPFAM" id="SSF53254">
    <property type="entry name" value="Phosphoglycerate mutase-like"/>
    <property type="match status" value="1"/>
</dbReference>
<evidence type="ECO:0000256" key="7">
    <source>
        <dbReference type="ARBA" id="ARBA00023180"/>
    </source>
</evidence>
<keyword evidence="7" id="KW-0325">Glycoprotein</keyword>
<gene>
    <name evidence="9" type="ORF">ONE63_003568</name>
</gene>
<evidence type="ECO:0000256" key="2">
    <source>
        <dbReference type="ARBA" id="ARBA00005375"/>
    </source>
</evidence>
<dbReference type="PANTHER" id="PTHR11567">
    <property type="entry name" value="ACID PHOSPHATASE-RELATED"/>
    <property type="match status" value="1"/>
</dbReference>
<dbReference type="InterPro" id="IPR000560">
    <property type="entry name" value="His_Pase_clade-2"/>
</dbReference>
<comment type="similarity">
    <text evidence="2">Belongs to the histidine acid phosphatase family.</text>
</comment>
<evidence type="ECO:0000256" key="6">
    <source>
        <dbReference type="ARBA" id="ARBA00023157"/>
    </source>
</evidence>
<dbReference type="Gene3D" id="3.40.50.1240">
    <property type="entry name" value="Phosphoglycerate mutase-like"/>
    <property type="match status" value="1"/>
</dbReference>
<dbReference type="GO" id="GO:0003993">
    <property type="term" value="F:acid phosphatase activity"/>
    <property type="evidence" value="ECO:0007669"/>
    <property type="project" value="UniProtKB-EC"/>
</dbReference>
<evidence type="ECO:0000256" key="5">
    <source>
        <dbReference type="ARBA" id="ARBA00022801"/>
    </source>
</evidence>
<reference evidence="9" key="1">
    <citation type="submission" date="2022-12" db="EMBL/GenBank/DDBJ databases">
        <title>Chromosome-level genome assembly of the bean flower thrips Megalurothrips usitatus.</title>
        <authorList>
            <person name="Ma L."/>
            <person name="Liu Q."/>
            <person name="Li H."/>
            <person name="Cai W."/>
        </authorList>
    </citation>
    <scope>NUCLEOTIDE SEQUENCE</scope>
    <source>
        <strain evidence="9">Cailab_2022a</strain>
    </source>
</reference>
<dbReference type="InterPro" id="IPR033379">
    <property type="entry name" value="Acid_Pase_AS"/>
</dbReference>
<evidence type="ECO:0000313" key="10">
    <source>
        <dbReference type="Proteomes" id="UP001075354"/>
    </source>
</evidence>
<feature type="chain" id="PRO_5043406559" description="acid phosphatase" evidence="8">
    <location>
        <begin position="19"/>
        <end position="408"/>
    </location>
</feature>
<evidence type="ECO:0000256" key="1">
    <source>
        <dbReference type="ARBA" id="ARBA00000032"/>
    </source>
</evidence>
<dbReference type="PROSITE" id="PS00616">
    <property type="entry name" value="HIS_ACID_PHOSPHAT_1"/>
    <property type="match status" value="1"/>
</dbReference>
<dbReference type="EC" id="3.1.3.2" evidence="3"/>
<comment type="caution">
    <text evidence="9">The sequence shown here is derived from an EMBL/GenBank/DDBJ whole genome shotgun (WGS) entry which is preliminary data.</text>
</comment>